<comment type="caution">
    <text evidence="10">The sequence shown here is derived from an EMBL/GenBank/DDBJ whole genome shotgun (WGS) entry which is preliminary data.</text>
</comment>
<dbReference type="PANTHER" id="PTHR33653">
    <property type="entry name" value="RIBONUCLEASE VAPC2"/>
    <property type="match status" value="1"/>
</dbReference>
<dbReference type="InterPro" id="IPR022907">
    <property type="entry name" value="VapC_family"/>
</dbReference>
<feature type="binding site" evidence="8">
    <location>
        <position position="111"/>
    </location>
    <ligand>
        <name>Mg(2+)</name>
        <dbReference type="ChEBI" id="CHEBI:18420"/>
    </ligand>
</feature>
<evidence type="ECO:0000256" key="3">
    <source>
        <dbReference type="ARBA" id="ARBA00022722"/>
    </source>
</evidence>
<dbReference type="EMBL" id="JAXOJX010000014">
    <property type="protein sequence ID" value="MDZ5457119.1"/>
    <property type="molecule type" value="Genomic_DNA"/>
</dbReference>
<dbReference type="InterPro" id="IPR050556">
    <property type="entry name" value="Type_II_TA_system_RNase"/>
</dbReference>
<dbReference type="Pfam" id="PF01850">
    <property type="entry name" value="PIN"/>
    <property type="match status" value="1"/>
</dbReference>
<keyword evidence="3 8" id="KW-0540">Nuclease</keyword>
<proteinExistence type="inferred from homology"/>
<keyword evidence="11" id="KW-1185">Reference proteome</keyword>
<keyword evidence="5 8" id="KW-0378">Hydrolase</keyword>
<dbReference type="InterPro" id="IPR029060">
    <property type="entry name" value="PIN-like_dom_sf"/>
</dbReference>
<evidence type="ECO:0000256" key="6">
    <source>
        <dbReference type="ARBA" id="ARBA00022842"/>
    </source>
</evidence>
<feature type="binding site" evidence="8">
    <location>
        <position position="16"/>
    </location>
    <ligand>
        <name>Mg(2+)</name>
        <dbReference type="ChEBI" id="CHEBI:18420"/>
    </ligand>
</feature>
<keyword evidence="8" id="KW-0800">Toxin</keyword>
<reference evidence="10 11" key="1">
    <citation type="submission" date="2023-11" db="EMBL/GenBank/DDBJ databases">
        <title>Draft genome of Azohydromonas lata strain H1 (DSM1123), a polyhydroxyalkanoate producer.</title>
        <authorList>
            <person name="Traversa D."/>
            <person name="D'Addabbo P."/>
            <person name="Pazzani C."/>
            <person name="Manzari C."/>
            <person name="Chiara M."/>
            <person name="Scrascia M."/>
        </authorList>
    </citation>
    <scope>NUCLEOTIDE SEQUENCE [LARGE SCALE GENOMIC DNA]</scope>
    <source>
        <strain evidence="10 11">H1</strain>
    </source>
</reference>
<keyword evidence="4 8" id="KW-0479">Metal-binding</keyword>
<feature type="domain" description="PIN" evidence="9">
    <location>
        <begin position="14"/>
        <end position="138"/>
    </location>
</feature>
<accession>A0ABU5IE57</accession>
<sequence>MSPPGPSPSSVAWLLDTNVLSEAVRVQPNARVMDNLVRHQADLAVPAPVWHELRYGWLRMPDGQRKDAIGRYLSDVVSVLPVLPYDAGAARVHAELRADLERAGRPLPFVDGQIAAIAIAQGLTLVTCNVRDFSSIAGLRWTDWFAA</sequence>
<dbReference type="SUPFAM" id="SSF88723">
    <property type="entry name" value="PIN domain-like"/>
    <property type="match status" value="1"/>
</dbReference>
<evidence type="ECO:0000256" key="4">
    <source>
        <dbReference type="ARBA" id="ARBA00022723"/>
    </source>
</evidence>
<dbReference type="InterPro" id="IPR002716">
    <property type="entry name" value="PIN_dom"/>
</dbReference>
<keyword evidence="2 8" id="KW-1277">Toxin-antitoxin system</keyword>
<evidence type="ECO:0000256" key="8">
    <source>
        <dbReference type="HAMAP-Rule" id="MF_00265"/>
    </source>
</evidence>
<name>A0ABU5IE57_9BURK</name>
<protein>
    <recommendedName>
        <fullName evidence="8">Ribonuclease VapC</fullName>
        <shortName evidence="8">RNase VapC</shortName>
        <ecNumber evidence="8">3.1.-.-</ecNumber>
    </recommendedName>
    <alternativeName>
        <fullName evidence="8">Toxin VapC</fullName>
    </alternativeName>
</protein>
<evidence type="ECO:0000256" key="5">
    <source>
        <dbReference type="ARBA" id="ARBA00022801"/>
    </source>
</evidence>
<organism evidence="10 11">
    <name type="scientific">Azohydromonas lata</name>
    <dbReference type="NCBI Taxonomy" id="45677"/>
    <lineage>
        <taxon>Bacteria</taxon>
        <taxon>Pseudomonadati</taxon>
        <taxon>Pseudomonadota</taxon>
        <taxon>Betaproteobacteria</taxon>
        <taxon>Burkholderiales</taxon>
        <taxon>Sphaerotilaceae</taxon>
        <taxon>Azohydromonas</taxon>
    </lineage>
</organism>
<dbReference type="Gene3D" id="3.40.50.1010">
    <property type="entry name" value="5'-nuclease"/>
    <property type="match status" value="1"/>
</dbReference>
<dbReference type="CDD" id="cd18747">
    <property type="entry name" value="PIN_VapC4-5_FitB-like"/>
    <property type="match status" value="1"/>
</dbReference>
<dbReference type="PANTHER" id="PTHR33653:SF1">
    <property type="entry name" value="RIBONUCLEASE VAPC2"/>
    <property type="match status" value="1"/>
</dbReference>
<evidence type="ECO:0000256" key="1">
    <source>
        <dbReference type="ARBA" id="ARBA00001946"/>
    </source>
</evidence>
<evidence type="ECO:0000256" key="2">
    <source>
        <dbReference type="ARBA" id="ARBA00022649"/>
    </source>
</evidence>
<evidence type="ECO:0000313" key="10">
    <source>
        <dbReference type="EMBL" id="MDZ5457119.1"/>
    </source>
</evidence>
<comment type="function">
    <text evidence="8">Toxic component of a toxin-antitoxin (TA) system. An RNase.</text>
</comment>
<evidence type="ECO:0000313" key="11">
    <source>
        <dbReference type="Proteomes" id="UP001293718"/>
    </source>
</evidence>
<evidence type="ECO:0000259" key="9">
    <source>
        <dbReference type="Pfam" id="PF01850"/>
    </source>
</evidence>
<comment type="cofactor">
    <cofactor evidence="1 8">
        <name>Mg(2+)</name>
        <dbReference type="ChEBI" id="CHEBI:18420"/>
    </cofactor>
</comment>
<dbReference type="RefSeq" id="WP_322465520.1">
    <property type="nucleotide sequence ID" value="NZ_JAXOJX010000014.1"/>
</dbReference>
<dbReference type="HAMAP" id="MF_00265">
    <property type="entry name" value="VapC_Nob1"/>
    <property type="match status" value="1"/>
</dbReference>
<gene>
    <name evidence="8" type="primary">vapC</name>
    <name evidence="10" type="ORF">SM757_11110</name>
</gene>
<keyword evidence="6 8" id="KW-0460">Magnesium</keyword>
<comment type="similarity">
    <text evidence="7 8">Belongs to the PINc/VapC protein family.</text>
</comment>
<dbReference type="Proteomes" id="UP001293718">
    <property type="component" value="Unassembled WGS sequence"/>
</dbReference>
<dbReference type="EC" id="3.1.-.-" evidence="8"/>
<evidence type="ECO:0000256" key="7">
    <source>
        <dbReference type="ARBA" id="ARBA00038093"/>
    </source>
</evidence>